<dbReference type="RefSeq" id="XP_040687598.1">
    <property type="nucleotide sequence ID" value="XM_040831053.1"/>
</dbReference>
<evidence type="ECO:0000256" key="1">
    <source>
        <dbReference type="SAM" id="MobiDB-lite"/>
    </source>
</evidence>
<organism evidence="2 3">
    <name type="scientific">Aspergillus wentii DTO 134E9</name>
    <dbReference type="NCBI Taxonomy" id="1073089"/>
    <lineage>
        <taxon>Eukaryota</taxon>
        <taxon>Fungi</taxon>
        <taxon>Dikarya</taxon>
        <taxon>Ascomycota</taxon>
        <taxon>Pezizomycotina</taxon>
        <taxon>Eurotiomycetes</taxon>
        <taxon>Eurotiomycetidae</taxon>
        <taxon>Eurotiales</taxon>
        <taxon>Aspergillaceae</taxon>
        <taxon>Aspergillus</taxon>
        <taxon>Aspergillus subgen. Cremei</taxon>
    </lineage>
</organism>
<dbReference type="EMBL" id="KV878213">
    <property type="protein sequence ID" value="OJJ33922.1"/>
    <property type="molecule type" value="Genomic_DNA"/>
</dbReference>
<feature type="compositionally biased region" description="Polar residues" evidence="1">
    <location>
        <begin position="1"/>
        <end position="13"/>
    </location>
</feature>
<dbReference type="GeneID" id="63746901"/>
<feature type="region of interest" description="Disordered" evidence="1">
    <location>
        <begin position="1"/>
        <end position="20"/>
    </location>
</feature>
<protein>
    <submittedName>
        <fullName evidence="2">Uncharacterized protein</fullName>
    </submittedName>
</protein>
<dbReference type="VEuPathDB" id="FungiDB:ASPWEDRAFT_173355"/>
<name>A0A1L9RG66_ASPWE</name>
<sequence>MRSSKASKWAQTRLSDRKKELDEKWVPKKGLSLASKENCRFLSFDKYAAKPFRFSCRTCAGCPEFLDEAEIEALPTEQRGEETKANQCACDAPSLEVAHVVARQDTASKMLRARGLLDFDFDLKSKDNAMGHRTSNLLEAALRLVLERKIRGIMWLLSKISPREVLVKSPDSESAILWATQVHRTMLAGGRHTSCGGTGAGVGE</sequence>
<reference evidence="3" key="1">
    <citation type="journal article" date="2017" name="Genome Biol.">
        <title>Comparative genomics reveals high biological diversity and specific adaptations in the industrially and medically important fungal genus Aspergillus.</title>
        <authorList>
            <person name="de Vries R.P."/>
            <person name="Riley R."/>
            <person name="Wiebenga A."/>
            <person name="Aguilar-Osorio G."/>
            <person name="Amillis S."/>
            <person name="Uchima C.A."/>
            <person name="Anderluh G."/>
            <person name="Asadollahi M."/>
            <person name="Askin M."/>
            <person name="Barry K."/>
            <person name="Battaglia E."/>
            <person name="Bayram O."/>
            <person name="Benocci T."/>
            <person name="Braus-Stromeyer S.A."/>
            <person name="Caldana C."/>
            <person name="Canovas D."/>
            <person name="Cerqueira G.C."/>
            <person name="Chen F."/>
            <person name="Chen W."/>
            <person name="Choi C."/>
            <person name="Clum A."/>
            <person name="Dos Santos R.A."/>
            <person name="Damasio A.R."/>
            <person name="Diallinas G."/>
            <person name="Emri T."/>
            <person name="Fekete E."/>
            <person name="Flipphi M."/>
            <person name="Freyberg S."/>
            <person name="Gallo A."/>
            <person name="Gournas C."/>
            <person name="Habgood R."/>
            <person name="Hainaut M."/>
            <person name="Harispe M.L."/>
            <person name="Henrissat B."/>
            <person name="Hilden K.S."/>
            <person name="Hope R."/>
            <person name="Hossain A."/>
            <person name="Karabika E."/>
            <person name="Karaffa L."/>
            <person name="Karanyi Z."/>
            <person name="Krasevec N."/>
            <person name="Kuo A."/>
            <person name="Kusch H."/>
            <person name="LaButti K."/>
            <person name="Lagendijk E.L."/>
            <person name="Lapidus A."/>
            <person name="Levasseur A."/>
            <person name="Lindquist E."/>
            <person name="Lipzen A."/>
            <person name="Logrieco A.F."/>
            <person name="MacCabe A."/>
            <person name="Maekelae M.R."/>
            <person name="Malavazi I."/>
            <person name="Melin P."/>
            <person name="Meyer V."/>
            <person name="Mielnichuk N."/>
            <person name="Miskei M."/>
            <person name="Molnar A.P."/>
            <person name="Mule G."/>
            <person name="Ngan C.Y."/>
            <person name="Orejas M."/>
            <person name="Orosz E."/>
            <person name="Ouedraogo J.P."/>
            <person name="Overkamp K.M."/>
            <person name="Park H.-S."/>
            <person name="Perrone G."/>
            <person name="Piumi F."/>
            <person name="Punt P.J."/>
            <person name="Ram A.F."/>
            <person name="Ramon A."/>
            <person name="Rauscher S."/>
            <person name="Record E."/>
            <person name="Riano-Pachon D.M."/>
            <person name="Robert V."/>
            <person name="Roehrig J."/>
            <person name="Ruller R."/>
            <person name="Salamov A."/>
            <person name="Salih N.S."/>
            <person name="Samson R.A."/>
            <person name="Sandor E."/>
            <person name="Sanguinetti M."/>
            <person name="Schuetze T."/>
            <person name="Sepcic K."/>
            <person name="Shelest E."/>
            <person name="Sherlock G."/>
            <person name="Sophianopoulou V."/>
            <person name="Squina F.M."/>
            <person name="Sun H."/>
            <person name="Susca A."/>
            <person name="Todd R.B."/>
            <person name="Tsang A."/>
            <person name="Unkles S.E."/>
            <person name="van de Wiele N."/>
            <person name="van Rossen-Uffink D."/>
            <person name="Oliveira J.V."/>
            <person name="Vesth T.C."/>
            <person name="Visser J."/>
            <person name="Yu J.-H."/>
            <person name="Zhou M."/>
            <person name="Andersen M.R."/>
            <person name="Archer D.B."/>
            <person name="Baker S.E."/>
            <person name="Benoit I."/>
            <person name="Brakhage A.A."/>
            <person name="Braus G.H."/>
            <person name="Fischer R."/>
            <person name="Frisvad J.C."/>
            <person name="Goldman G.H."/>
            <person name="Houbraken J."/>
            <person name="Oakley B."/>
            <person name="Pocsi I."/>
            <person name="Scazzocchio C."/>
            <person name="Seiboth B."/>
            <person name="vanKuyk P.A."/>
            <person name="Wortman J."/>
            <person name="Dyer P.S."/>
            <person name="Grigoriev I.V."/>
        </authorList>
    </citation>
    <scope>NUCLEOTIDE SEQUENCE [LARGE SCALE GENOMIC DNA]</scope>
    <source>
        <strain evidence="3">DTO 134E9</strain>
    </source>
</reference>
<gene>
    <name evidence="2" type="ORF">ASPWEDRAFT_173355</name>
</gene>
<dbReference type="AlphaFoldDB" id="A0A1L9RG66"/>
<proteinExistence type="predicted"/>
<accession>A0A1L9RG66</accession>
<evidence type="ECO:0000313" key="2">
    <source>
        <dbReference type="EMBL" id="OJJ33922.1"/>
    </source>
</evidence>
<dbReference type="Proteomes" id="UP000184383">
    <property type="component" value="Unassembled WGS sequence"/>
</dbReference>
<evidence type="ECO:0000313" key="3">
    <source>
        <dbReference type="Proteomes" id="UP000184383"/>
    </source>
</evidence>
<keyword evidence="3" id="KW-1185">Reference proteome</keyword>